<protein>
    <submittedName>
        <fullName evidence="3">TnsA endonuclease C terminal</fullName>
    </submittedName>
</protein>
<dbReference type="InterPro" id="IPR014833">
    <property type="entry name" value="TnsA_N"/>
</dbReference>
<dbReference type="InterPro" id="IPR011856">
    <property type="entry name" value="tRNA_endonuc-like_dom_sf"/>
</dbReference>
<dbReference type="InterPro" id="IPR011335">
    <property type="entry name" value="Restrct_endonuc-II-like"/>
</dbReference>
<feature type="domain" description="TnsA endonuclease C-terminal" evidence="1">
    <location>
        <begin position="178"/>
        <end position="258"/>
    </location>
</feature>
<dbReference type="InterPro" id="IPR014832">
    <property type="entry name" value="TnsA_C"/>
</dbReference>
<feature type="domain" description="TnsA endonuclease N-terminal" evidence="2">
    <location>
        <begin position="80"/>
        <end position="176"/>
    </location>
</feature>
<accession>A0A1M6LR84</accession>
<dbReference type="Proteomes" id="UP000184016">
    <property type="component" value="Unassembled WGS sequence"/>
</dbReference>
<keyword evidence="3" id="KW-0378">Hydrolase</keyword>
<dbReference type="Gene3D" id="1.10.10.10">
    <property type="entry name" value="Winged helix-like DNA-binding domain superfamily/Winged helix DNA-binding domain"/>
    <property type="match status" value="1"/>
</dbReference>
<dbReference type="Gene3D" id="3.40.1350.10">
    <property type="match status" value="1"/>
</dbReference>
<dbReference type="Pfam" id="PF08722">
    <property type="entry name" value="Tn7_TnsA-like_N"/>
    <property type="match status" value="1"/>
</dbReference>
<proteinExistence type="predicted"/>
<gene>
    <name evidence="3" type="ORF">SAMN05443507_10355</name>
</gene>
<evidence type="ECO:0000313" key="4">
    <source>
        <dbReference type="Proteomes" id="UP000184016"/>
    </source>
</evidence>
<reference evidence="4" key="1">
    <citation type="submission" date="2016-11" db="EMBL/GenBank/DDBJ databases">
        <authorList>
            <person name="Varghese N."/>
            <person name="Submissions S."/>
        </authorList>
    </citation>
    <scope>NUCLEOTIDE SEQUENCE [LARGE SCALE GENOMIC DNA]</scope>
    <source>
        <strain evidence="4">USBA-503</strain>
    </source>
</reference>
<dbReference type="GO" id="GO:0004519">
    <property type="term" value="F:endonuclease activity"/>
    <property type="evidence" value="ECO:0007669"/>
    <property type="project" value="UniProtKB-KW"/>
</dbReference>
<evidence type="ECO:0000259" key="1">
    <source>
        <dbReference type="Pfam" id="PF08721"/>
    </source>
</evidence>
<keyword evidence="4" id="KW-1185">Reference proteome</keyword>
<keyword evidence="3" id="KW-0540">Nuclease</keyword>
<evidence type="ECO:0000313" key="3">
    <source>
        <dbReference type="EMBL" id="SHJ73707.1"/>
    </source>
</evidence>
<dbReference type="InterPro" id="IPR036388">
    <property type="entry name" value="WH-like_DNA-bd_sf"/>
</dbReference>
<dbReference type="CDD" id="cd22362">
    <property type="entry name" value="TnsA_endonuclease-like"/>
    <property type="match status" value="1"/>
</dbReference>
<evidence type="ECO:0000259" key="2">
    <source>
        <dbReference type="Pfam" id="PF08722"/>
    </source>
</evidence>
<dbReference type="SUPFAM" id="SSF52980">
    <property type="entry name" value="Restriction endonuclease-like"/>
    <property type="match status" value="1"/>
</dbReference>
<name>A0A1M6LR84_9BACL</name>
<sequence length="273" mass="32001">MSVERDVIHMSKQPWTKEKMNKWIRERGQGTGKDYVPWTKIIDFPSMGRATRIFGVKIPRIYHLQSDGQLRCFLIFEWCDAVVDIRESFPMLNILETIDDKDDLRLDKFRDKETGVPLVLTTSFLLTVRDDSGKERLLARSVKNASELKRSTTIENLEIQRRYWRAKGVEWKLITDKQIPKQFAKNIAWVRETLLDDGMDANQKAEQARLLHDDLIRHSDLKLNDVLNAFDHREGVSQGTALYLFRYLIAKKLIRIDMNQSVQVARKVKDILQ</sequence>
<dbReference type="GO" id="GO:0003676">
    <property type="term" value="F:nucleic acid binding"/>
    <property type="evidence" value="ECO:0007669"/>
    <property type="project" value="InterPro"/>
</dbReference>
<keyword evidence="3" id="KW-0255">Endonuclease</keyword>
<dbReference type="EMBL" id="FRAF01000003">
    <property type="protein sequence ID" value="SHJ73707.1"/>
    <property type="molecule type" value="Genomic_DNA"/>
</dbReference>
<dbReference type="Pfam" id="PF08721">
    <property type="entry name" value="Tn7_Tnp_TnsA_C"/>
    <property type="match status" value="1"/>
</dbReference>
<organism evidence="3 4">
    <name type="scientific">Alicyclobacillus tolerans</name>
    <dbReference type="NCBI Taxonomy" id="90970"/>
    <lineage>
        <taxon>Bacteria</taxon>
        <taxon>Bacillati</taxon>
        <taxon>Bacillota</taxon>
        <taxon>Bacilli</taxon>
        <taxon>Bacillales</taxon>
        <taxon>Alicyclobacillaceae</taxon>
        <taxon>Alicyclobacillus</taxon>
    </lineage>
</organism>
<dbReference type="STRING" id="1830138.SAMN05443507_10355"/>
<dbReference type="AlphaFoldDB" id="A0A1M6LR84"/>